<dbReference type="Proteomes" id="UP000236447">
    <property type="component" value="Chromosome"/>
</dbReference>
<sequence length="59" mass="6810">MTSFQDIASAIVHSSDSELRAIRQFYLKRLKVFTSSQGHVAEQTQQHQRSRSQVRSQDC</sequence>
<evidence type="ECO:0000256" key="1">
    <source>
        <dbReference type="SAM" id="MobiDB-lite"/>
    </source>
</evidence>
<gene>
    <name evidence="2" type="ORF">PhaeoP88_00689</name>
</gene>
<evidence type="ECO:0000313" key="3">
    <source>
        <dbReference type="Proteomes" id="UP000236447"/>
    </source>
</evidence>
<name>A0A2I7LLI5_9RHOB</name>
<evidence type="ECO:0000313" key="2">
    <source>
        <dbReference type="EMBL" id="AUQ98085.1"/>
    </source>
</evidence>
<feature type="compositionally biased region" description="Low complexity" evidence="1">
    <location>
        <begin position="43"/>
        <end position="59"/>
    </location>
</feature>
<accession>A0A2I7LLI5</accession>
<dbReference type="EMBL" id="CP010725">
    <property type="protein sequence ID" value="AUQ98085.1"/>
    <property type="molecule type" value="Genomic_DNA"/>
</dbReference>
<protein>
    <submittedName>
        <fullName evidence="2">Uncharacterized protein</fullName>
    </submittedName>
</protein>
<reference evidence="2 3" key="1">
    <citation type="journal article" date="2017" name="Front. Microbiol.">
        <title>Phaeobacter piscinae sp. nov., a species of the Roseobacter group and potential aquaculture probiont.</title>
        <authorList>
            <person name="Sonnenschein E.C."/>
            <person name="Phippen C.B.W."/>
            <person name="Nielsen K.F."/>
            <person name="Mateiu R.V."/>
            <person name="Melchiorsen J."/>
            <person name="Gram L."/>
            <person name="Overmann J."/>
            <person name="Freese H.M."/>
        </authorList>
    </citation>
    <scope>NUCLEOTIDE SEQUENCE [LARGE SCALE GENOMIC DNA]</scope>
    <source>
        <strain evidence="2 3">P88</strain>
    </source>
</reference>
<feature type="region of interest" description="Disordered" evidence="1">
    <location>
        <begin position="36"/>
        <end position="59"/>
    </location>
</feature>
<proteinExistence type="predicted"/>
<dbReference type="AlphaFoldDB" id="A0A2I7LLI5"/>
<reference evidence="2 3" key="2">
    <citation type="journal article" date="2017" name="Genome Biol. Evol.">
        <title>Trajectories and Drivers of Genome Evolution in Surface-Associated Marine Phaeobacter.</title>
        <authorList>
            <person name="Freese H.M."/>
            <person name="Sikorski J."/>
            <person name="Bunk B."/>
            <person name="Scheuner C."/>
            <person name="Meier-Kolthoff J.P."/>
            <person name="Sproer C."/>
            <person name="Gram L."/>
            <person name="Overmann J."/>
        </authorList>
    </citation>
    <scope>NUCLEOTIDE SEQUENCE [LARGE SCALE GENOMIC DNA]</scope>
    <source>
        <strain evidence="2 3">P88</strain>
    </source>
</reference>
<organism evidence="2 3">
    <name type="scientific">Phaeobacter inhibens</name>
    <dbReference type="NCBI Taxonomy" id="221822"/>
    <lineage>
        <taxon>Bacteria</taxon>
        <taxon>Pseudomonadati</taxon>
        <taxon>Pseudomonadota</taxon>
        <taxon>Alphaproteobacteria</taxon>
        <taxon>Rhodobacterales</taxon>
        <taxon>Roseobacteraceae</taxon>
        <taxon>Phaeobacter</taxon>
    </lineage>
</organism>